<dbReference type="SUPFAM" id="SSF47699">
    <property type="entry name" value="Bifunctional inhibitor/lipid-transfer protein/seed storage 2S albumin"/>
    <property type="match status" value="1"/>
</dbReference>
<keyword evidence="6" id="KW-1015">Disulfide bond</keyword>
<keyword evidence="3" id="KW-1003">Cell membrane</keyword>
<feature type="region of interest" description="Disordered" evidence="9">
    <location>
        <begin position="106"/>
        <end position="126"/>
    </location>
</feature>
<dbReference type="EMBL" id="CP133619">
    <property type="protein sequence ID" value="WMV43678.1"/>
    <property type="molecule type" value="Genomic_DNA"/>
</dbReference>
<sequence length="160" mass="16617">MLSSKLSWLITVAIMAALLSATTTEAQTPSCASKLVPCAPFLNSTKPPASCCDPLREAVTKDLQCLCNLYANPALLISLGINVTQAIGLPKYCNIPGDVTACKAAAPSSSSPSEKTPPVTTPASKDKNGVSTVAWTGMSSLLVLFASFVLLSSPSMSFKY</sequence>
<comment type="subcellular location">
    <subcellularLocation>
        <location evidence="1">Cell membrane</location>
        <topology evidence="1">Lipid-anchor</topology>
        <topology evidence="1">GPI-anchor</topology>
    </subcellularLocation>
</comment>
<dbReference type="PANTHER" id="PTHR33044">
    <property type="entry name" value="BIFUNCTIONAL INHIBITOR/LIPID-TRANSFER PROTEIN/SEED STORAGE 2S ALBUMIN SUPERFAMILY PROTEIN-RELATED"/>
    <property type="match status" value="1"/>
</dbReference>
<evidence type="ECO:0000256" key="1">
    <source>
        <dbReference type="ARBA" id="ARBA00004609"/>
    </source>
</evidence>
<evidence type="ECO:0000256" key="9">
    <source>
        <dbReference type="SAM" id="MobiDB-lite"/>
    </source>
</evidence>
<feature type="signal peptide" evidence="11">
    <location>
        <begin position="1"/>
        <end position="26"/>
    </location>
</feature>
<keyword evidence="10" id="KW-0812">Transmembrane</keyword>
<evidence type="ECO:0000259" key="12">
    <source>
        <dbReference type="SMART" id="SM00499"/>
    </source>
</evidence>
<feature type="chain" id="PRO_5042141023" description="Bifunctional inhibitor/plant lipid transfer protein/seed storage helical domain-containing protein" evidence="11">
    <location>
        <begin position="27"/>
        <end position="160"/>
    </location>
</feature>
<dbReference type="InterPro" id="IPR016140">
    <property type="entry name" value="Bifunc_inhib/LTP/seed_store"/>
</dbReference>
<keyword evidence="4" id="KW-0336">GPI-anchor</keyword>
<evidence type="ECO:0000256" key="6">
    <source>
        <dbReference type="ARBA" id="ARBA00023157"/>
    </source>
</evidence>
<protein>
    <recommendedName>
        <fullName evidence="12">Bifunctional inhibitor/plant lipid transfer protein/seed storage helical domain-containing protein</fullName>
    </recommendedName>
</protein>
<dbReference type="InterPro" id="IPR043325">
    <property type="entry name" value="LTSS"/>
</dbReference>
<proteinExistence type="inferred from homology"/>
<dbReference type="CDD" id="cd00010">
    <property type="entry name" value="AAI_LTSS"/>
    <property type="match status" value="1"/>
</dbReference>
<evidence type="ECO:0000256" key="3">
    <source>
        <dbReference type="ARBA" id="ARBA00022475"/>
    </source>
</evidence>
<dbReference type="GO" id="GO:0098552">
    <property type="term" value="C:side of membrane"/>
    <property type="evidence" value="ECO:0007669"/>
    <property type="project" value="UniProtKB-KW"/>
</dbReference>
<dbReference type="GO" id="GO:0005886">
    <property type="term" value="C:plasma membrane"/>
    <property type="evidence" value="ECO:0007669"/>
    <property type="project" value="UniProtKB-SubCell"/>
</dbReference>
<gene>
    <name evidence="13" type="ORF">MTR67_037063</name>
</gene>
<keyword evidence="10" id="KW-0472">Membrane</keyword>
<feature type="domain" description="Bifunctional inhibitor/plant lipid transfer protein/seed storage helical" evidence="12">
    <location>
        <begin position="31"/>
        <end position="102"/>
    </location>
</feature>
<keyword evidence="5 11" id="KW-0732">Signal</keyword>
<evidence type="ECO:0000256" key="7">
    <source>
        <dbReference type="ARBA" id="ARBA00023180"/>
    </source>
</evidence>
<dbReference type="Proteomes" id="UP001234989">
    <property type="component" value="Chromosome 8"/>
</dbReference>
<evidence type="ECO:0000256" key="8">
    <source>
        <dbReference type="ARBA" id="ARBA00023288"/>
    </source>
</evidence>
<keyword evidence="14" id="KW-1185">Reference proteome</keyword>
<comment type="similarity">
    <text evidence="2">Belongs to the plant LTP family.</text>
</comment>
<accession>A0AAF0UD69</accession>
<dbReference type="InterPro" id="IPR036312">
    <property type="entry name" value="Bifun_inhib/LTP/seed_sf"/>
</dbReference>
<keyword evidence="10" id="KW-1133">Transmembrane helix</keyword>
<evidence type="ECO:0000256" key="2">
    <source>
        <dbReference type="ARBA" id="ARBA00009748"/>
    </source>
</evidence>
<evidence type="ECO:0000313" key="14">
    <source>
        <dbReference type="Proteomes" id="UP001234989"/>
    </source>
</evidence>
<feature type="compositionally biased region" description="Low complexity" evidence="9">
    <location>
        <begin position="106"/>
        <end position="122"/>
    </location>
</feature>
<evidence type="ECO:0000256" key="11">
    <source>
        <dbReference type="SAM" id="SignalP"/>
    </source>
</evidence>
<dbReference type="AlphaFoldDB" id="A0AAF0UD69"/>
<evidence type="ECO:0000256" key="10">
    <source>
        <dbReference type="SAM" id="Phobius"/>
    </source>
</evidence>
<dbReference type="Gene3D" id="1.10.110.10">
    <property type="entry name" value="Plant lipid-transfer and hydrophobic proteins"/>
    <property type="match status" value="1"/>
</dbReference>
<name>A0AAF0UD69_SOLVR</name>
<feature type="transmembrane region" description="Helical" evidence="10">
    <location>
        <begin position="133"/>
        <end position="151"/>
    </location>
</feature>
<dbReference type="Pfam" id="PF14368">
    <property type="entry name" value="LTP_2"/>
    <property type="match status" value="1"/>
</dbReference>
<evidence type="ECO:0000256" key="5">
    <source>
        <dbReference type="ARBA" id="ARBA00022729"/>
    </source>
</evidence>
<reference evidence="13" key="1">
    <citation type="submission" date="2023-08" db="EMBL/GenBank/DDBJ databases">
        <title>A de novo genome assembly of Solanum verrucosum Schlechtendal, a Mexican diploid species geographically isolated from the other diploid A-genome species in potato relatives.</title>
        <authorList>
            <person name="Hosaka K."/>
        </authorList>
    </citation>
    <scope>NUCLEOTIDE SEQUENCE</scope>
    <source>
        <tissue evidence="13">Young leaves</tissue>
    </source>
</reference>
<keyword evidence="8" id="KW-0449">Lipoprotein</keyword>
<evidence type="ECO:0000313" key="13">
    <source>
        <dbReference type="EMBL" id="WMV43678.1"/>
    </source>
</evidence>
<dbReference type="SMART" id="SM00499">
    <property type="entry name" value="AAI"/>
    <property type="match status" value="1"/>
</dbReference>
<evidence type="ECO:0000256" key="4">
    <source>
        <dbReference type="ARBA" id="ARBA00022622"/>
    </source>
</evidence>
<keyword evidence="7" id="KW-0325">Glycoprotein</keyword>
<organism evidence="13 14">
    <name type="scientific">Solanum verrucosum</name>
    <dbReference type="NCBI Taxonomy" id="315347"/>
    <lineage>
        <taxon>Eukaryota</taxon>
        <taxon>Viridiplantae</taxon>
        <taxon>Streptophyta</taxon>
        <taxon>Embryophyta</taxon>
        <taxon>Tracheophyta</taxon>
        <taxon>Spermatophyta</taxon>
        <taxon>Magnoliopsida</taxon>
        <taxon>eudicotyledons</taxon>
        <taxon>Gunneridae</taxon>
        <taxon>Pentapetalae</taxon>
        <taxon>asterids</taxon>
        <taxon>lamiids</taxon>
        <taxon>Solanales</taxon>
        <taxon>Solanaceae</taxon>
        <taxon>Solanoideae</taxon>
        <taxon>Solaneae</taxon>
        <taxon>Solanum</taxon>
    </lineage>
</organism>